<dbReference type="InterPro" id="IPR004358">
    <property type="entry name" value="Sig_transdc_His_kin-like_C"/>
</dbReference>
<dbReference type="SUPFAM" id="SSF47384">
    <property type="entry name" value="Homodimeric domain of signal transducing histidine kinase"/>
    <property type="match status" value="1"/>
</dbReference>
<dbReference type="InterPro" id="IPR003594">
    <property type="entry name" value="HATPase_dom"/>
</dbReference>
<dbReference type="InterPro" id="IPR036890">
    <property type="entry name" value="HATPase_C_sf"/>
</dbReference>
<organism evidence="13 14">
    <name type="scientific">Shimia abyssi</name>
    <dbReference type="NCBI Taxonomy" id="1662395"/>
    <lineage>
        <taxon>Bacteria</taxon>
        <taxon>Pseudomonadati</taxon>
        <taxon>Pseudomonadota</taxon>
        <taxon>Alphaproteobacteria</taxon>
        <taxon>Rhodobacterales</taxon>
        <taxon>Roseobacteraceae</taxon>
    </lineage>
</organism>
<dbReference type="Gene3D" id="3.30.565.10">
    <property type="entry name" value="Histidine kinase-like ATPase, C-terminal domain"/>
    <property type="match status" value="1"/>
</dbReference>
<dbReference type="Gene3D" id="1.10.287.130">
    <property type="match status" value="1"/>
</dbReference>
<evidence type="ECO:0000256" key="10">
    <source>
        <dbReference type="ARBA" id="ARBA00023012"/>
    </source>
</evidence>
<reference evidence="13 14" key="1">
    <citation type="submission" date="2018-03" db="EMBL/GenBank/DDBJ databases">
        <title>Genomic Encyclopedia of Archaeal and Bacterial Type Strains, Phase II (KMG-II): from individual species to whole genera.</title>
        <authorList>
            <person name="Goeker M."/>
        </authorList>
    </citation>
    <scope>NUCLEOTIDE SEQUENCE [LARGE SCALE GENOMIC DNA]</scope>
    <source>
        <strain evidence="13 14">DSM 100673</strain>
    </source>
</reference>
<keyword evidence="9" id="KW-0067">ATP-binding</keyword>
<dbReference type="PANTHER" id="PTHR45453">
    <property type="entry name" value="PHOSPHATE REGULON SENSOR PROTEIN PHOR"/>
    <property type="match status" value="1"/>
</dbReference>
<accession>A0A2P8FCH1</accession>
<dbReference type="SMART" id="SM00387">
    <property type="entry name" value="HATPase_c"/>
    <property type="match status" value="1"/>
</dbReference>
<dbReference type="FunFam" id="1.10.287.130:FF:000008">
    <property type="entry name" value="Two-component sensor histidine kinase"/>
    <property type="match status" value="1"/>
</dbReference>
<keyword evidence="11" id="KW-0472">Membrane</keyword>
<sequence length="348" mass="38186">MMTQDGFDNSYLDAIPLPAVFVGVDGRVRGANERAVSLQPRARQDLPFILVFRQPGLNTAVENCLETRARQRAVYYQSEGPQEHRFDVTCGYVDGGMGRGVLVCFRDVTELRQLDQIRRDFVANVSHELRTPLTAILGFIETIQGPARNDPEAQTRFLATMAGEASRMNRLVGDLLSLSKVEENSRLRPTDQVDIGGLLNSVVRNLTPLAEEAGCRLLLSGPDEAVHIPADADQLTQVFTNLAENAVKYGGQGTDVKVTLTEVHRDSALRGPAVVVSVADNGPGIDPVHIPRLTERFYRIDSHRSREMGGTGLGLAIVKHIVNRHRGRMSITSELGKGSSFQVVLPKK</sequence>
<comment type="subcellular location">
    <subcellularLocation>
        <location evidence="2">Cell membrane</location>
    </subcellularLocation>
</comment>
<evidence type="ECO:0000256" key="9">
    <source>
        <dbReference type="ARBA" id="ARBA00022840"/>
    </source>
</evidence>
<dbReference type="Pfam" id="PF00512">
    <property type="entry name" value="HisKA"/>
    <property type="match status" value="1"/>
</dbReference>
<evidence type="ECO:0000256" key="3">
    <source>
        <dbReference type="ARBA" id="ARBA00012438"/>
    </source>
</evidence>
<evidence type="ECO:0000256" key="5">
    <source>
        <dbReference type="ARBA" id="ARBA00022553"/>
    </source>
</evidence>
<keyword evidence="7" id="KW-0547">Nucleotide-binding</keyword>
<proteinExistence type="predicted"/>
<keyword evidence="4" id="KW-1003">Cell membrane</keyword>
<dbReference type="Pfam" id="PF08448">
    <property type="entry name" value="PAS_4"/>
    <property type="match status" value="1"/>
</dbReference>
<evidence type="ECO:0000313" key="14">
    <source>
        <dbReference type="Proteomes" id="UP000240418"/>
    </source>
</evidence>
<dbReference type="FunFam" id="3.30.565.10:FF:000006">
    <property type="entry name" value="Sensor histidine kinase WalK"/>
    <property type="match status" value="1"/>
</dbReference>
<dbReference type="SUPFAM" id="SSF55874">
    <property type="entry name" value="ATPase domain of HSP90 chaperone/DNA topoisomerase II/histidine kinase"/>
    <property type="match status" value="1"/>
</dbReference>
<keyword evidence="8 13" id="KW-0418">Kinase</keyword>
<dbReference type="PRINTS" id="PR00344">
    <property type="entry name" value="BCTRLSENSOR"/>
</dbReference>
<evidence type="ECO:0000256" key="4">
    <source>
        <dbReference type="ARBA" id="ARBA00022475"/>
    </source>
</evidence>
<dbReference type="InterPro" id="IPR036097">
    <property type="entry name" value="HisK_dim/P_sf"/>
</dbReference>
<evidence type="ECO:0000256" key="7">
    <source>
        <dbReference type="ARBA" id="ARBA00022741"/>
    </source>
</evidence>
<dbReference type="PROSITE" id="PS50109">
    <property type="entry name" value="HIS_KIN"/>
    <property type="match status" value="1"/>
</dbReference>
<comment type="catalytic activity">
    <reaction evidence="1">
        <text>ATP + protein L-histidine = ADP + protein N-phospho-L-histidine.</text>
        <dbReference type="EC" id="2.7.13.3"/>
    </reaction>
</comment>
<dbReference type="Pfam" id="PF02518">
    <property type="entry name" value="HATPase_c"/>
    <property type="match status" value="1"/>
</dbReference>
<dbReference type="PANTHER" id="PTHR45453:SF1">
    <property type="entry name" value="PHOSPHATE REGULON SENSOR PROTEIN PHOR"/>
    <property type="match status" value="1"/>
</dbReference>
<name>A0A2P8FCH1_9RHOB</name>
<dbReference type="EC" id="2.7.13.3" evidence="3"/>
<evidence type="ECO:0000256" key="6">
    <source>
        <dbReference type="ARBA" id="ARBA00022679"/>
    </source>
</evidence>
<keyword evidence="6" id="KW-0808">Transferase</keyword>
<dbReference type="GO" id="GO:0005886">
    <property type="term" value="C:plasma membrane"/>
    <property type="evidence" value="ECO:0007669"/>
    <property type="project" value="UniProtKB-SubCell"/>
</dbReference>
<evidence type="ECO:0000313" key="13">
    <source>
        <dbReference type="EMBL" id="PSL19413.1"/>
    </source>
</evidence>
<dbReference type="Gene3D" id="3.30.450.20">
    <property type="entry name" value="PAS domain"/>
    <property type="match status" value="1"/>
</dbReference>
<dbReference type="InterPro" id="IPR013656">
    <property type="entry name" value="PAS_4"/>
</dbReference>
<keyword evidence="14" id="KW-1185">Reference proteome</keyword>
<evidence type="ECO:0000256" key="11">
    <source>
        <dbReference type="ARBA" id="ARBA00023136"/>
    </source>
</evidence>
<keyword evidence="5" id="KW-0597">Phosphoprotein</keyword>
<evidence type="ECO:0000259" key="12">
    <source>
        <dbReference type="PROSITE" id="PS50109"/>
    </source>
</evidence>
<dbReference type="CDD" id="cd00082">
    <property type="entry name" value="HisKA"/>
    <property type="match status" value="1"/>
</dbReference>
<keyword evidence="10" id="KW-0902">Two-component regulatory system</keyword>
<dbReference type="GO" id="GO:0016036">
    <property type="term" value="P:cellular response to phosphate starvation"/>
    <property type="evidence" value="ECO:0007669"/>
    <property type="project" value="TreeGrafter"/>
</dbReference>
<comment type="caution">
    <text evidence="13">The sequence shown here is derived from an EMBL/GenBank/DDBJ whole genome shotgun (WGS) entry which is preliminary data.</text>
</comment>
<dbReference type="InterPro" id="IPR003661">
    <property type="entry name" value="HisK_dim/P_dom"/>
</dbReference>
<evidence type="ECO:0000256" key="8">
    <source>
        <dbReference type="ARBA" id="ARBA00022777"/>
    </source>
</evidence>
<evidence type="ECO:0000256" key="2">
    <source>
        <dbReference type="ARBA" id="ARBA00004236"/>
    </source>
</evidence>
<dbReference type="GO" id="GO:0005524">
    <property type="term" value="F:ATP binding"/>
    <property type="evidence" value="ECO:0007669"/>
    <property type="project" value="UniProtKB-KW"/>
</dbReference>
<dbReference type="InterPro" id="IPR050351">
    <property type="entry name" value="BphY/WalK/GraS-like"/>
</dbReference>
<dbReference type="Proteomes" id="UP000240418">
    <property type="component" value="Unassembled WGS sequence"/>
</dbReference>
<dbReference type="AlphaFoldDB" id="A0A2P8FCH1"/>
<feature type="domain" description="Histidine kinase" evidence="12">
    <location>
        <begin position="124"/>
        <end position="348"/>
    </location>
</feature>
<dbReference type="InterPro" id="IPR005467">
    <property type="entry name" value="His_kinase_dom"/>
</dbReference>
<dbReference type="SMART" id="SM00388">
    <property type="entry name" value="HisKA"/>
    <property type="match status" value="1"/>
</dbReference>
<dbReference type="GO" id="GO:0004721">
    <property type="term" value="F:phosphoprotein phosphatase activity"/>
    <property type="evidence" value="ECO:0007669"/>
    <property type="project" value="TreeGrafter"/>
</dbReference>
<dbReference type="EMBL" id="PYGJ01000006">
    <property type="protein sequence ID" value="PSL19413.1"/>
    <property type="molecule type" value="Genomic_DNA"/>
</dbReference>
<dbReference type="GO" id="GO:0000155">
    <property type="term" value="F:phosphorelay sensor kinase activity"/>
    <property type="evidence" value="ECO:0007669"/>
    <property type="project" value="InterPro"/>
</dbReference>
<evidence type="ECO:0000256" key="1">
    <source>
        <dbReference type="ARBA" id="ARBA00000085"/>
    </source>
</evidence>
<gene>
    <name evidence="13" type="ORF">CLV88_106126</name>
</gene>
<protein>
    <recommendedName>
        <fullName evidence="3">histidine kinase</fullName>
        <ecNumber evidence="3">2.7.13.3</ecNumber>
    </recommendedName>
</protein>